<sequence>MARPVEPRKACRVAERSAGRPRDPEADNAILTAAFELFLERGLDGTSIEQVAKRAGVTRATVYRRFATKEDLLFSVIELPRTVAALDPERMAAAPPEETLKGWAALMSTPQSVLLLRRIVGASADNFELMRRYWELFIAPRRAVLYDVIRPGFPPGTDLSLVVDMVGGALFYRALTRPERNTPEELETYLYKVLHQVGYRP</sequence>
<protein>
    <submittedName>
        <fullName evidence="7">TetR/AcrR family transcriptional regulator</fullName>
    </submittedName>
</protein>
<evidence type="ECO:0000256" key="5">
    <source>
        <dbReference type="SAM" id="MobiDB-lite"/>
    </source>
</evidence>
<keyword evidence="2 4" id="KW-0238">DNA-binding</keyword>
<dbReference type="Pfam" id="PF16859">
    <property type="entry name" value="TetR_C_11"/>
    <property type="match status" value="1"/>
</dbReference>
<evidence type="ECO:0000256" key="2">
    <source>
        <dbReference type="ARBA" id="ARBA00023125"/>
    </source>
</evidence>
<dbReference type="PROSITE" id="PS50977">
    <property type="entry name" value="HTH_TETR_2"/>
    <property type="match status" value="1"/>
</dbReference>
<dbReference type="PROSITE" id="PS01081">
    <property type="entry name" value="HTH_TETR_1"/>
    <property type="match status" value="1"/>
</dbReference>
<feature type="region of interest" description="Disordered" evidence="5">
    <location>
        <begin position="1"/>
        <end position="25"/>
    </location>
</feature>
<gene>
    <name evidence="7" type="ORF">FXN61_09920</name>
</gene>
<dbReference type="PANTHER" id="PTHR30055:SF234">
    <property type="entry name" value="HTH-TYPE TRANSCRIPTIONAL REGULATOR BETI"/>
    <property type="match status" value="1"/>
</dbReference>
<dbReference type="Pfam" id="PF00440">
    <property type="entry name" value="TetR_N"/>
    <property type="match status" value="1"/>
</dbReference>
<keyword evidence="8" id="KW-1185">Reference proteome</keyword>
<evidence type="ECO:0000256" key="1">
    <source>
        <dbReference type="ARBA" id="ARBA00023015"/>
    </source>
</evidence>
<evidence type="ECO:0000313" key="8">
    <source>
        <dbReference type="Proteomes" id="UP001515943"/>
    </source>
</evidence>
<reference evidence="7 8" key="1">
    <citation type="submission" date="2019-08" db="EMBL/GenBank/DDBJ databases">
        <title>Lentzea from Indian Himalayas.</title>
        <authorList>
            <person name="Mandal S."/>
            <person name="Mallick Gupta A."/>
            <person name="Maiti P.K."/>
            <person name="Sarkar J."/>
            <person name="Mandal S."/>
        </authorList>
    </citation>
    <scope>NUCLEOTIDE SEQUENCE [LARGE SCALE GENOMIC DNA]</scope>
    <source>
        <strain evidence="7 8">PSKA42</strain>
    </source>
</reference>
<organism evidence="7 8">
    <name type="scientific">Lentzea indica</name>
    <dbReference type="NCBI Taxonomy" id="2604800"/>
    <lineage>
        <taxon>Bacteria</taxon>
        <taxon>Bacillati</taxon>
        <taxon>Actinomycetota</taxon>
        <taxon>Actinomycetes</taxon>
        <taxon>Pseudonocardiales</taxon>
        <taxon>Pseudonocardiaceae</taxon>
        <taxon>Lentzea</taxon>
    </lineage>
</organism>
<dbReference type="InterPro" id="IPR009057">
    <property type="entry name" value="Homeodomain-like_sf"/>
</dbReference>
<proteinExistence type="predicted"/>
<dbReference type="InterPro" id="IPR036271">
    <property type="entry name" value="Tet_transcr_reg_TetR-rel_C_sf"/>
</dbReference>
<evidence type="ECO:0000256" key="3">
    <source>
        <dbReference type="ARBA" id="ARBA00023163"/>
    </source>
</evidence>
<dbReference type="PANTHER" id="PTHR30055">
    <property type="entry name" value="HTH-TYPE TRANSCRIPTIONAL REGULATOR RUTR"/>
    <property type="match status" value="1"/>
</dbReference>
<evidence type="ECO:0000259" key="6">
    <source>
        <dbReference type="PROSITE" id="PS50977"/>
    </source>
</evidence>
<evidence type="ECO:0000313" key="7">
    <source>
        <dbReference type="EMBL" id="NKE57133.1"/>
    </source>
</evidence>
<comment type="caution">
    <text evidence="7">The sequence shown here is derived from an EMBL/GenBank/DDBJ whole genome shotgun (WGS) entry which is preliminary data.</text>
</comment>
<dbReference type="SUPFAM" id="SSF46689">
    <property type="entry name" value="Homeodomain-like"/>
    <property type="match status" value="1"/>
</dbReference>
<feature type="domain" description="HTH tetR-type" evidence="6">
    <location>
        <begin position="24"/>
        <end position="84"/>
    </location>
</feature>
<dbReference type="Proteomes" id="UP001515943">
    <property type="component" value="Unassembled WGS sequence"/>
</dbReference>
<dbReference type="InterPro" id="IPR011075">
    <property type="entry name" value="TetR_C"/>
</dbReference>
<keyword evidence="3" id="KW-0804">Transcription</keyword>
<dbReference type="PRINTS" id="PR00455">
    <property type="entry name" value="HTHTETR"/>
</dbReference>
<name>A0ABX1FET5_9PSEU</name>
<dbReference type="SUPFAM" id="SSF48498">
    <property type="entry name" value="Tetracyclin repressor-like, C-terminal domain"/>
    <property type="match status" value="1"/>
</dbReference>
<dbReference type="InterPro" id="IPR050109">
    <property type="entry name" value="HTH-type_TetR-like_transc_reg"/>
</dbReference>
<feature type="DNA-binding region" description="H-T-H motif" evidence="4">
    <location>
        <begin position="47"/>
        <end position="66"/>
    </location>
</feature>
<evidence type="ECO:0000256" key="4">
    <source>
        <dbReference type="PROSITE-ProRule" id="PRU00335"/>
    </source>
</evidence>
<dbReference type="InterPro" id="IPR001647">
    <property type="entry name" value="HTH_TetR"/>
</dbReference>
<dbReference type="InterPro" id="IPR023772">
    <property type="entry name" value="DNA-bd_HTH_TetR-type_CS"/>
</dbReference>
<accession>A0ABX1FET5</accession>
<dbReference type="EMBL" id="VSRL01000026">
    <property type="protein sequence ID" value="NKE57133.1"/>
    <property type="molecule type" value="Genomic_DNA"/>
</dbReference>
<keyword evidence="1" id="KW-0805">Transcription regulation</keyword>
<dbReference type="Gene3D" id="1.10.357.10">
    <property type="entry name" value="Tetracycline Repressor, domain 2"/>
    <property type="match status" value="1"/>
</dbReference>